<keyword evidence="5" id="KW-1185">Reference proteome</keyword>
<dbReference type="AlphaFoldDB" id="A0A2T5MKW7"/>
<feature type="transmembrane region" description="Helical" evidence="2">
    <location>
        <begin position="46"/>
        <end position="65"/>
    </location>
</feature>
<gene>
    <name evidence="4" type="ORF">CJD38_03690</name>
</gene>
<accession>A0A2T5MKW7</accession>
<feature type="domain" description="Type II secretion system protein GspB C-terminal" evidence="3">
    <location>
        <begin position="204"/>
        <end position="257"/>
    </location>
</feature>
<dbReference type="Pfam" id="PF16537">
    <property type="entry name" value="T2SSB"/>
    <property type="match status" value="1"/>
</dbReference>
<proteinExistence type="predicted"/>
<organism evidence="4 5">
    <name type="scientific">Stenotrophobium rhamnosiphilum</name>
    <dbReference type="NCBI Taxonomy" id="2029166"/>
    <lineage>
        <taxon>Bacteria</taxon>
        <taxon>Pseudomonadati</taxon>
        <taxon>Pseudomonadota</taxon>
        <taxon>Gammaproteobacteria</taxon>
        <taxon>Nevskiales</taxon>
        <taxon>Nevskiaceae</taxon>
        <taxon>Stenotrophobium</taxon>
    </lineage>
</organism>
<keyword evidence="2" id="KW-0472">Membrane</keyword>
<comment type="caution">
    <text evidence="4">The sequence shown here is derived from an EMBL/GenBank/DDBJ whole genome shotgun (WGS) entry which is preliminary data.</text>
</comment>
<name>A0A2T5MKW7_9GAMM</name>
<keyword evidence="2" id="KW-0812">Transmembrane</keyword>
<dbReference type="EMBL" id="QANS01000001">
    <property type="protein sequence ID" value="PTU33215.1"/>
    <property type="molecule type" value="Genomic_DNA"/>
</dbReference>
<evidence type="ECO:0000256" key="2">
    <source>
        <dbReference type="SAM" id="Phobius"/>
    </source>
</evidence>
<evidence type="ECO:0000313" key="5">
    <source>
        <dbReference type="Proteomes" id="UP000244248"/>
    </source>
</evidence>
<protein>
    <recommendedName>
        <fullName evidence="3">Type II secretion system protein GspB C-terminal domain-containing protein</fullName>
    </recommendedName>
</protein>
<dbReference type="OrthoDB" id="5432325at2"/>
<dbReference type="InterPro" id="IPR032389">
    <property type="entry name" value="GspB_C"/>
</dbReference>
<dbReference type="GO" id="GO:0015627">
    <property type="term" value="C:type II protein secretion system complex"/>
    <property type="evidence" value="ECO:0007669"/>
    <property type="project" value="InterPro"/>
</dbReference>
<evidence type="ECO:0000256" key="1">
    <source>
        <dbReference type="SAM" id="MobiDB-lite"/>
    </source>
</evidence>
<sequence>MSYILEALRKAERERNPTQSEQTPAVQRPRFSQISNLNQLRRYRPVIVAGLCLSLMIALSVSLLIPHAPVVAATDVAQANTSQAATPEAQALNSAYTPMLNQVYGDGRVPTTLDDLVDAGSETPSEEYSSLGDAESAAPLGDTASLAAVDNVEEPASVEPQPAPKRAVVVPATSVERVRLDPAPTTSQFTKLRDMPADYRAAFPVISLDVHSYDGAPQKRFIMTAGKRYNEGDALPEGPRVMQIIPEGVVFEFHGEQVLFTIPH</sequence>
<evidence type="ECO:0000259" key="3">
    <source>
        <dbReference type="Pfam" id="PF16537"/>
    </source>
</evidence>
<dbReference type="Proteomes" id="UP000244248">
    <property type="component" value="Unassembled WGS sequence"/>
</dbReference>
<dbReference type="RefSeq" id="WP_107938922.1">
    <property type="nucleotide sequence ID" value="NZ_QANS01000001.1"/>
</dbReference>
<keyword evidence="2" id="KW-1133">Transmembrane helix</keyword>
<evidence type="ECO:0000313" key="4">
    <source>
        <dbReference type="EMBL" id="PTU33215.1"/>
    </source>
</evidence>
<feature type="region of interest" description="Disordered" evidence="1">
    <location>
        <begin position="115"/>
        <end position="137"/>
    </location>
</feature>
<reference evidence="4 5" key="1">
    <citation type="submission" date="2018-04" db="EMBL/GenBank/DDBJ databases">
        <title>Novel species isolated from glacier.</title>
        <authorList>
            <person name="Liu Q."/>
            <person name="Xin Y.-H."/>
        </authorList>
    </citation>
    <scope>NUCLEOTIDE SEQUENCE [LARGE SCALE GENOMIC DNA]</scope>
    <source>
        <strain evidence="4 5">GT1R17</strain>
    </source>
</reference>